<dbReference type="InterPro" id="IPR006145">
    <property type="entry name" value="PsdUridine_synth_RsuA/RluA"/>
</dbReference>
<dbReference type="Gene3D" id="3.30.2350.10">
    <property type="entry name" value="Pseudouridine synthase"/>
    <property type="match status" value="1"/>
</dbReference>
<dbReference type="PANTHER" id="PTHR21600">
    <property type="entry name" value="MITOCHONDRIAL RNA PSEUDOURIDINE SYNTHASE"/>
    <property type="match status" value="1"/>
</dbReference>
<name>A0A9D9DLQ8_9BACL</name>
<evidence type="ECO:0000256" key="3">
    <source>
        <dbReference type="ARBA" id="ARBA00023235"/>
    </source>
</evidence>
<evidence type="ECO:0000256" key="2">
    <source>
        <dbReference type="ARBA" id="ARBA00010876"/>
    </source>
</evidence>
<feature type="active site" evidence="4">
    <location>
        <position position="140"/>
    </location>
</feature>
<sequence length="304" mass="34771">MKVTNQYKISSNLVGLRIDRVLPILDTNYSRVYFSNAIKLGNVLVNGKETHASYKVNLDDEITVNHIKETISETIKPYECELNIVYEDDDILIINKPQGLVVHPGNGHENDTLVNALVYHHKQLSTINGLERVGIVHRIDKDTSGLLLICKNDNAHRFIAEQLLDHTMNREYIALVCGVISVDKGKIIAPLARCRDNRLKYEVNTVIGKEAITHFTVLKRFEKYTLIKCKLETGRTHQIRVHMEYINHPIVGDNLYGKNNCVLYSKGQLLHAYKLNFIHPSSKKEMSITCPIPEYFKNILINLK</sequence>
<keyword evidence="3 6" id="KW-0413">Isomerase</keyword>
<keyword evidence="5" id="KW-0694">RNA-binding</keyword>
<dbReference type="GO" id="GO:0000455">
    <property type="term" value="P:enzyme-directed rRNA pseudouridine synthesis"/>
    <property type="evidence" value="ECO:0007669"/>
    <property type="project" value="TreeGrafter"/>
</dbReference>
<evidence type="ECO:0000256" key="6">
    <source>
        <dbReference type="RuleBase" id="RU362028"/>
    </source>
</evidence>
<dbReference type="CDD" id="cd00165">
    <property type="entry name" value="S4"/>
    <property type="match status" value="1"/>
</dbReference>
<reference evidence="8" key="1">
    <citation type="submission" date="2020-10" db="EMBL/GenBank/DDBJ databases">
        <authorList>
            <person name="Gilroy R."/>
        </authorList>
    </citation>
    <scope>NUCLEOTIDE SEQUENCE</scope>
    <source>
        <strain evidence="8">11159</strain>
    </source>
</reference>
<dbReference type="InterPro" id="IPR050188">
    <property type="entry name" value="RluA_PseudoU_synthase"/>
</dbReference>
<dbReference type="InterPro" id="IPR006225">
    <property type="entry name" value="PsdUridine_synth_RluC/D"/>
</dbReference>
<dbReference type="EC" id="5.4.99.-" evidence="6"/>
<dbReference type="SMART" id="SM00363">
    <property type="entry name" value="S4"/>
    <property type="match status" value="1"/>
</dbReference>
<reference evidence="8" key="2">
    <citation type="journal article" date="2021" name="PeerJ">
        <title>Extensive microbial diversity within the chicken gut microbiome revealed by metagenomics and culture.</title>
        <authorList>
            <person name="Gilroy R."/>
            <person name="Ravi A."/>
            <person name="Getino M."/>
            <person name="Pursley I."/>
            <person name="Horton D.L."/>
            <person name="Alikhan N.F."/>
            <person name="Baker D."/>
            <person name="Gharbi K."/>
            <person name="Hall N."/>
            <person name="Watson M."/>
            <person name="Adriaenssens E.M."/>
            <person name="Foster-Nyarko E."/>
            <person name="Jarju S."/>
            <person name="Secka A."/>
            <person name="Antonio M."/>
            <person name="Oren A."/>
            <person name="Chaudhuri R.R."/>
            <person name="La Ragione R."/>
            <person name="Hildebrand F."/>
            <person name="Pallen M.J."/>
        </authorList>
    </citation>
    <scope>NUCLEOTIDE SEQUENCE</scope>
    <source>
        <strain evidence="8">11159</strain>
    </source>
</reference>
<evidence type="ECO:0000256" key="4">
    <source>
        <dbReference type="PIRSR" id="PIRSR606225-1"/>
    </source>
</evidence>
<dbReference type="CDD" id="cd02869">
    <property type="entry name" value="PseudoU_synth_RluA_like"/>
    <property type="match status" value="1"/>
</dbReference>
<dbReference type="InterPro" id="IPR036986">
    <property type="entry name" value="S4_RNA-bd_sf"/>
</dbReference>
<gene>
    <name evidence="8" type="ORF">IAC58_02240</name>
</gene>
<accession>A0A9D9DLQ8</accession>
<dbReference type="InterPro" id="IPR020103">
    <property type="entry name" value="PsdUridine_synth_cat_dom_sf"/>
</dbReference>
<dbReference type="SUPFAM" id="SSF55174">
    <property type="entry name" value="Alpha-L RNA-binding motif"/>
    <property type="match status" value="1"/>
</dbReference>
<protein>
    <recommendedName>
        <fullName evidence="6">Pseudouridine synthase</fullName>
        <ecNumber evidence="6">5.4.99.-</ecNumber>
    </recommendedName>
</protein>
<proteinExistence type="inferred from homology"/>
<dbReference type="PANTHER" id="PTHR21600:SF44">
    <property type="entry name" value="RIBOSOMAL LARGE SUBUNIT PSEUDOURIDINE SYNTHASE D"/>
    <property type="match status" value="1"/>
</dbReference>
<dbReference type="InterPro" id="IPR006224">
    <property type="entry name" value="PsdUridine_synth_RluA-like_CS"/>
</dbReference>
<dbReference type="GO" id="GO:0003723">
    <property type="term" value="F:RNA binding"/>
    <property type="evidence" value="ECO:0007669"/>
    <property type="project" value="UniProtKB-KW"/>
</dbReference>
<comment type="function">
    <text evidence="6">Responsible for synthesis of pseudouridine from uracil.</text>
</comment>
<evidence type="ECO:0000259" key="7">
    <source>
        <dbReference type="SMART" id="SM00363"/>
    </source>
</evidence>
<comment type="caution">
    <text evidence="8">The sequence shown here is derived from an EMBL/GenBank/DDBJ whole genome shotgun (WGS) entry which is preliminary data.</text>
</comment>
<dbReference type="InterPro" id="IPR002942">
    <property type="entry name" value="S4_RNA-bd"/>
</dbReference>
<evidence type="ECO:0000313" key="9">
    <source>
        <dbReference type="Proteomes" id="UP000823613"/>
    </source>
</evidence>
<feature type="domain" description="RNA-binding S4" evidence="7">
    <location>
        <begin position="16"/>
        <end position="76"/>
    </location>
</feature>
<comment type="similarity">
    <text evidence="2 6">Belongs to the pseudouridine synthase RluA family.</text>
</comment>
<dbReference type="Pfam" id="PF00849">
    <property type="entry name" value="PseudoU_synth_2"/>
    <property type="match status" value="1"/>
</dbReference>
<dbReference type="AlphaFoldDB" id="A0A9D9DLQ8"/>
<dbReference type="GO" id="GO:0120159">
    <property type="term" value="F:rRNA pseudouridine synthase activity"/>
    <property type="evidence" value="ECO:0007669"/>
    <property type="project" value="UniProtKB-ARBA"/>
</dbReference>
<dbReference type="PROSITE" id="PS01129">
    <property type="entry name" value="PSI_RLU"/>
    <property type="match status" value="1"/>
</dbReference>
<comment type="catalytic activity">
    <reaction evidence="1 6">
        <text>a uridine in RNA = a pseudouridine in RNA</text>
        <dbReference type="Rhea" id="RHEA:48348"/>
        <dbReference type="Rhea" id="RHEA-COMP:12068"/>
        <dbReference type="Rhea" id="RHEA-COMP:12069"/>
        <dbReference type="ChEBI" id="CHEBI:65314"/>
        <dbReference type="ChEBI" id="CHEBI:65315"/>
    </reaction>
</comment>
<evidence type="ECO:0000256" key="5">
    <source>
        <dbReference type="PROSITE-ProRule" id="PRU00182"/>
    </source>
</evidence>
<evidence type="ECO:0000313" key="8">
    <source>
        <dbReference type="EMBL" id="MBO8427364.1"/>
    </source>
</evidence>
<dbReference type="NCBIfam" id="TIGR00005">
    <property type="entry name" value="rluA_subfam"/>
    <property type="match status" value="1"/>
</dbReference>
<dbReference type="Gene3D" id="3.10.290.10">
    <property type="entry name" value="RNA-binding S4 domain"/>
    <property type="match status" value="1"/>
</dbReference>
<dbReference type="EMBL" id="JADIMY010000048">
    <property type="protein sequence ID" value="MBO8427364.1"/>
    <property type="molecule type" value="Genomic_DNA"/>
</dbReference>
<dbReference type="SUPFAM" id="SSF55120">
    <property type="entry name" value="Pseudouridine synthase"/>
    <property type="match status" value="1"/>
</dbReference>
<evidence type="ECO:0000256" key="1">
    <source>
        <dbReference type="ARBA" id="ARBA00000073"/>
    </source>
</evidence>
<dbReference type="Proteomes" id="UP000823613">
    <property type="component" value="Unassembled WGS sequence"/>
</dbReference>
<organism evidence="8 9">
    <name type="scientific">Candidatus Onthovivens merdipullorum</name>
    <dbReference type="NCBI Taxonomy" id="2840889"/>
    <lineage>
        <taxon>Bacteria</taxon>
        <taxon>Bacillati</taxon>
        <taxon>Bacillota</taxon>
        <taxon>Bacilli</taxon>
        <taxon>Bacillales</taxon>
        <taxon>Candidatus Onthovivens</taxon>
    </lineage>
</organism>
<dbReference type="PROSITE" id="PS50889">
    <property type="entry name" value="S4"/>
    <property type="match status" value="1"/>
</dbReference>